<dbReference type="GO" id="GO:0006979">
    <property type="term" value="P:response to oxidative stress"/>
    <property type="evidence" value="ECO:0007669"/>
    <property type="project" value="InterPro"/>
</dbReference>
<feature type="region of interest" description="Disordered" evidence="18">
    <location>
        <begin position="939"/>
        <end position="963"/>
    </location>
</feature>
<evidence type="ECO:0000256" key="1">
    <source>
        <dbReference type="ARBA" id="ARBA00000189"/>
    </source>
</evidence>
<evidence type="ECO:0000256" key="2">
    <source>
        <dbReference type="ARBA" id="ARBA00002322"/>
    </source>
</evidence>
<feature type="binding site" evidence="15">
    <location>
        <position position="1478"/>
    </location>
    <ligand>
        <name>Ca(2+)</name>
        <dbReference type="ChEBI" id="CHEBI:29108"/>
        <label>2</label>
    </ligand>
</feature>
<dbReference type="PROSITE" id="PS50873">
    <property type="entry name" value="PEROXIDASE_4"/>
    <property type="match status" value="1"/>
</dbReference>
<feature type="binding site" evidence="15">
    <location>
        <position position="1298"/>
    </location>
    <ligand>
        <name>Ca(2+)</name>
        <dbReference type="ChEBI" id="CHEBI:29108"/>
        <label>1</label>
    </ligand>
</feature>
<feature type="region of interest" description="Disordered" evidence="18">
    <location>
        <begin position="303"/>
        <end position="326"/>
    </location>
</feature>
<feature type="disulfide bond" evidence="17">
    <location>
        <begin position="1345"/>
        <end position="1546"/>
    </location>
</feature>
<evidence type="ECO:0000256" key="4">
    <source>
        <dbReference type="ARBA" id="ARBA00012313"/>
    </source>
</evidence>
<feature type="domain" description="Plant heme peroxidase family profile" evidence="19">
    <location>
        <begin position="1249"/>
        <end position="1550"/>
    </location>
</feature>
<keyword evidence="7 15" id="KW-0479">Metal-binding</keyword>
<evidence type="ECO:0000256" key="18">
    <source>
        <dbReference type="SAM" id="MobiDB-lite"/>
    </source>
</evidence>
<accession>A0A8T2X2D2</accession>
<dbReference type="PRINTS" id="PR00458">
    <property type="entry name" value="PEROXIDASE"/>
</dbReference>
<evidence type="ECO:0000256" key="15">
    <source>
        <dbReference type="PIRSR" id="PIRSR600823-3"/>
    </source>
</evidence>
<dbReference type="PANTHER" id="PTHR34361:SF2">
    <property type="entry name" value="OS08G0157800 PROTEIN"/>
    <property type="match status" value="1"/>
</dbReference>
<name>A0A8T2X2D2_POPDE</name>
<dbReference type="Proteomes" id="UP000807159">
    <property type="component" value="Chromosome 15"/>
</dbReference>
<keyword evidence="5" id="KW-0575">Peroxidase</keyword>
<feature type="site" description="Transition state stabilizer" evidence="16">
    <location>
        <position position="1286"/>
    </location>
</feature>
<dbReference type="GO" id="GO:0046872">
    <property type="term" value="F:metal ion binding"/>
    <property type="evidence" value="ECO:0007669"/>
    <property type="project" value="UniProtKB-KW"/>
</dbReference>
<evidence type="ECO:0000256" key="3">
    <source>
        <dbReference type="ARBA" id="ARBA00006873"/>
    </source>
</evidence>
<dbReference type="GO" id="GO:0020037">
    <property type="term" value="F:heme binding"/>
    <property type="evidence" value="ECO:0007669"/>
    <property type="project" value="InterPro"/>
</dbReference>
<proteinExistence type="inferred from homology"/>
<feature type="disulfide bond" evidence="17">
    <location>
        <begin position="1292"/>
        <end position="1297"/>
    </location>
</feature>
<dbReference type="PROSITE" id="PS00435">
    <property type="entry name" value="PEROXIDASE_1"/>
    <property type="match status" value="1"/>
</dbReference>
<keyword evidence="10 15" id="KW-0408">Iron</keyword>
<feature type="disulfide bond" evidence="17">
    <location>
        <begin position="1259"/>
        <end position="1339"/>
    </location>
</feature>
<dbReference type="Gene3D" id="1.10.520.10">
    <property type="match status" value="1"/>
</dbReference>
<dbReference type="GO" id="GO:0042744">
    <property type="term" value="P:hydrogen peroxide catabolic process"/>
    <property type="evidence" value="ECO:0007669"/>
    <property type="project" value="InterPro"/>
</dbReference>
<feature type="binding site" evidence="15">
    <location>
        <position position="1291"/>
    </location>
    <ligand>
        <name>Ca(2+)</name>
        <dbReference type="ChEBI" id="CHEBI:29108"/>
        <label>1</label>
    </ligand>
</feature>
<evidence type="ECO:0000256" key="5">
    <source>
        <dbReference type="ARBA" id="ARBA00022559"/>
    </source>
</evidence>
<evidence type="ECO:0000256" key="7">
    <source>
        <dbReference type="ARBA" id="ARBA00022723"/>
    </source>
</evidence>
<feature type="region of interest" description="Disordered" evidence="18">
    <location>
        <begin position="1083"/>
        <end position="1103"/>
    </location>
</feature>
<dbReference type="PRINTS" id="PR00461">
    <property type="entry name" value="PLPEROXIDASE"/>
</dbReference>
<evidence type="ECO:0000256" key="11">
    <source>
        <dbReference type="ARBA" id="ARBA00023157"/>
    </source>
</evidence>
<feature type="disulfide bond" evidence="17">
    <location>
        <begin position="1424"/>
        <end position="1456"/>
    </location>
</feature>
<dbReference type="Pfam" id="PF00141">
    <property type="entry name" value="peroxidase"/>
    <property type="match status" value="1"/>
</dbReference>
<dbReference type="FunFam" id="1.10.520.10:FF:000001">
    <property type="entry name" value="Peroxidase"/>
    <property type="match status" value="1"/>
</dbReference>
<feature type="region of interest" description="Disordered" evidence="18">
    <location>
        <begin position="342"/>
        <end position="363"/>
    </location>
</feature>
<feature type="binding site" evidence="15">
    <location>
        <position position="1294"/>
    </location>
    <ligand>
        <name>Ca(2+)</name>
        <dbReference type="ChEBI" id="CHEBI:29108"/>
        <label>1</label>
    </ligand>
</feature>
<dbReference type="PANTHER" id="PTHR34361">
    <property type="entry name" value="OS08G0157800 PROTEIN"/>
    <property type="match status" value="1"/>
</dbReference>
<dbReference type="SUPFAM" id="SSF48113">
    <property type="entry name" value="Heme-dependent peroxidases"/>
    <property type="match status" value="1"/>
</dbReference>
<dbReference type="InterPro" id="IPR019794">
    <property type="entry name" value="Peroxidases_AS"/>
</dbReference>
<dbReference type="Gene3D" id="1.10.420.10">
    <property type="entry name" value="Peroxidase, domain 2"/>
    <property type="match status" value="1"/>
</dbReference>
<dbReference type="EMBL" id="JACEGQ020000015">
    <property type="protein sequence ID" value="KAH8487745.1"/>
    <property type="molecule type" value="Genomic_DNA"/>
</dbReference>
<dbReference type="EC" id="1.11.1.7" evidence="4"/>
<evidence type="ECO:0000256" key="16">
    <source>
        <dbReference type="PIRSR" id="PIRSR600823-4"/>
    </source>
</evidence>
<comment type="cofactor">
    <cofactor evidence="15">
        <name>heme b</name>
        <dbReference type="ChEBI" id="CHEBI:60344"/>
    </cofactor>
    <text evidence="15">Binds 1 heme b (iron(II)-protoporphyrin IX) group per subunit.</text>
</comment>
<dbReference type="PROSITE" id="PS00436">
    <property type="entry name" value="PEROXIDASE_2"/>
    <property type="match status" value="1"/>
</dbReference>
<gene>
    <name evidence="20" type="ORF">H0E87_026355</name>
</gene>
<evidence type="ECO:0000256" key="6">
    <source>
        <dbReference type="ARBA" id="ARBA00022617"/>
    </source>
</evidence>
<dbReference type="CDD" id="cd00693">
    <property type="entry name" value="secretory_peroxidase"/>
    <property type="match status" value="1"/>
</dbReference>
<feature type="compositionally biased region" description="Polar residues" evidence="18">
    <location>
        <begin position="943"/>
        <end position="961"/>
    </location>
</feature>
<keyword evidence="8 15" id="KW-0106">Calcium</keyword>
<comment type="catalytic activity">
    <reaction evidence="1">
        <text>2 a phenolic donor + H2O2 = 2 a phenolic radical donor + 2 H2O</text>
        <dbReference type="Rhea" id="RHEA:56136"/>
        <dbReference type="ChEBI" id="CHEBI:15377"/>
        <dbReference type="ChEBI" id="CHEBI:16240"/>
        <dbReference type="ChEBI" id="CHEBI:139520"/>
        <dbReference type="ChEBI" id="CHEBI:139521"/>
        <dbReference type="EC" id="1.11.1.7"/>
    </reaction>
</comment>
<comment type="cofactor">
    <cofactor evidence="15">
        <name>Ca(2+)</name>
        <dbReference type="ChEBI" id="CHEBI:29108"/>
    </cofactor>
    <text evidence="15">Binds 2 calcium ions per subunit.</text>
</comment>
<keyword evidence="11 17" id="KW-1015">Disulfide bond</keyword>
<feature type="binding site" evidence="14">
    <location>
        <position position="1387"/>
    </location>
    <ligand>
        <name>substrate</name>
    </ligand>
</feature>
<reference evidence="20" key="1">
    <citation type="journal article" date="2021" name="J. Hered.">
        <title>Genome Assembly of Salicaceae Populus deltoides (Eastern Cottonwood) I-69 Based on Nanopore Sequencing and Hi-C Technologies.</title>
        <authorList>
            <person name="Bai S."/>
            <person name="Wu H."/>
            <person name="Zhang J."/>
            <person name="Pan Z."/>
            <person name="Zhao W."/>
            <person name="Li Z."/>
            <person name="Tong C."/>
        </authorList>
    </citation>
    <scope>NUCLEOTIDE SEQUENCE</scope>
    <source>
        <tissue evidence="20">Leaf</tissue>
    </source>
</reference>
<evidence type="ECO:0000256" key="8">
    <source>
        <dbReference type="ARBA" id="ARBA00022837"/>
    </source>
</evidence>
<keyword evidence="6" id="KW-0349">Heme</keyword>
<protein>
    <recommendedName>
        <fullName evidence="4">peroxidase</fullName>
        <ecNumber evidence="4">1.11.1.7</ecNumber>
    </recommendedName>
</protein>
<evidence type="ECO:0000256" key="17">
    <source>
        <dbReference type="PIRSR" id="PIRSR600823-5"/>
    </source>
</evidence>
<keyword evidence="9" id="KW-0560">Oxidoreductase</keyword>
<feature type="active site" description="Proton acceptor" evidence="13">
    <location>
        <position position="1290"/>
    </location>
</feature>
<evidence type="ECO:0000313" key="20">
    <source>
        <dbReference type="EMBL" id="KAH8487745.1"/>
    </source>
</evidence>
<feature type="binding site" evidence="15">
    <location>
        <position position="1312"/>
    </location>
    <ligand>
        <name>Ca(2+)</name>
        <dbReference type="ChEBI" id="CHEBI:29108"/>
        <label>1</label>
    </ligand>
</feature>
<comment type="caution">
    <text evidence="20">The sequence shown here is derived from an EMBL/GenBank/DDBJ whole genome shotgun (WGS) entry which is preliminary data.</text>
</comment>
<keyword evidence="12" id="KW-0325">Glycoprotein</keyword>
<feature type="binding site" evidence="15">
    <location>
        <position position="1296"/>
    </location>
    <ligand>
        <name>Ca(2+)</name>
        <dbReference type="ChEBI" id="CHEBI:29108"/>
        <label>1</label>
    </ligand>
</feature>
<evidence type="ECO:0000256" key="10">
    <source>
        <dbReference type="ARBA" id="ARBA00023004"/>
    </source>
</evidence>
<comment type="function">
    <text evidence="2">Removal of H(2)O(2), oxidation of toxic reductants, biosynthesis and degradation of lignin, suberization, auxin catabolism, response to environmental stresses such as wounding, pathogen attack and oxidative stress. These functions might be dependent on each isozyme/isoform in each plant tissue.</text>
</comment>
<dbReference type="FunFam" id="1.10.420.10:FF:000006">
    <property type="entry name" value="Peroxidase"/>
    <property type="match status" value="1"/>
</dbReference>
<evidence type="ECO:0000256" key="12">
    <source>
        <dbReference type="ARBA" id="ARBA00023180"/>
    </source>
</evidence>
<comment type="similarity">
    <text evidence="3">Belongs to the peroxidase family. Ascorbate peroxidase subfamily.</text>
</comment>
<feature type="binding site" description="axial binding residue" evidence="15">
    <location>
        <position position="1417"/>
    </location>
    <ligand>
        <name>heme b</name>
        <dbReference type="ChEBI" id="CHEBI:60344"/>
    </ligand>
    <ligandPart>
        <name>Fe</name>
        <dbReference type="ChEBI" id="CHEBI:18248"/>
    </ligandPart>
</feature>
<evidence type="ECO:0000256" key="13">
    <source>
        <dbReference type="PIRSR" id="PIRSR600823-1"/>
    </source>
</evidence>
<feature type="binding site" evidence="15">
    <location>
        <position position="1300"/>
    </location>
    <ligand>
        <name>Ca(2+)</name>
        <dbReference type="ChEBI" id="CHEBI:29108"/>
        <label>1</label>
    </ligand>
</feature>
<organism evidence="20 21">
    <name type="scientific">Populus deltoides</name>
    <name type="common">Eastern poplar</name>
    <name type="synonym">Eastern cottonwood</name>
    <dbReference type="NCBI Taxonomy" id="3696"/>
    <lineage>
        <taxon>Eukaryota</taxon>
        <taxon>Viridiplantae</taxon>
        <taxon>Streptophyta</taxon>
        <taxon>Embryophyta</taxon>
        <taxon>Tracheophyta</taxon>
        <taxon>Spermatophyta</taxon>
        <taxon>Magnoliopsida</taxon>
        <taxon>eudicotyledons</taxon>
        <taxon>Gunneridae</taxon>
        <taxon>Pentapetalae</taxon>
        <taxon>rosids</taxon>
        <taxon>fabids</taxon>
        <taxon>Malpighiales</taxon>
        <taxon>Salicaceae</taxon>
        <taxon>Saliceae</taxon>
        <taxon>Populus</taxon>
    </lineage>
</organism>
<evidence type="ECO:0000259" key="19">
    <source>
        <dbReference type="PROSITE" id="PS50873"/>
    </source>
</evidence>
<dbReference type="InterPro" id="IPR033905">
    <property type="entry name" value="Secretory_peroxidase"/>
</dbReference>
<feature type="compositionally biased region" description="Polar residues" evidence="18">
    <location>
        <begin position="1093"/>
        <end position="1102"/>
    </location>
</feature>
<dbReference type="InterPro" id="IPR010255">
    <property type="entry name" value="Haem_peroxidase_sf"/>
</dbReference>
<evidence type="ECO:0000313" key="21">
    <source>
        <dbReference type="Proteomes" id="UP000807159"/>
    </source>
</evidence>
<evidence type="ECO:0000256" key="9">
    <source>
        <dbReference type="ARBA" id="ARBA00023002"/>
    </source>
</evidence>
<sequence>MNYGVSYGYNNGGGSSSSSSNLSASAPPFTVDRSAAKPLLDLTEPTYPVSLNSSLHNWVTSNSHIPNSRPDLFPIPNLEFDSAPSPLAFGYSSPTSQMPSMSHPLVSASTDAVLYGQGNPSIVEAEPYYPSSYVSPAIASDGSLKIPNQSGYELFSTSHVGTSNGSSRDDYSQSLVVLDHTAQWSGLWEGVTDWHQSKKMQLDGGFSAKENFINQGFSAFKDISKCEETSLGIDVVGRQMHTESASTGQLDYKAFLGEKPKFMPAGYSTPLVFPSVAPQAYPQVPSSNVVNSAINQMPDVISYGKSSRKRDASPNDSMPVMKPSPAVVVRSPGQDTYSFKNMNTGCDGDEKGNNSSSVQEPNPFISSEGKVFYDSSQINFHLKQNDDYLAEISSKNNELPSNKNISVDFFDQLFKAKMENKVLRRNLDFFNLAMDGHEAIGSVENTSESLDHFNPAVDSPCWKGAPVSHLSAFEISEAVDPLIPKKVEACNGLSPQGPQIFPSATNDAVKASPEKQSNISVPLNHESLEHQQVSLFKSPLDAKVLFREEIDDAGKYGPYQRIPSYCHEAQISDVIDDETRKESILSDFNSLHTEQRSLEDGEWPSKKNSYVADVRRKINDDPDDCSSHVPFHAIEQVLCSPPSSEHAPAQHTQSQGEESLSKMHARTLVDTMHNLAELLLFYSSNDTCELKDEDFDVLKDVINNLDICISKNLERKISTQESLIPQQATSQFHGKLSDLYKGQLEFQHFEDEEEHKIASDKRKEKLSNWASTRCAADTVKDDNMTQAIKKVLAKNFPIEEESESQILLYRNLWLEAEASLCSVNYMARFNRMKIEMEKGHSQKANEKSMVLENLSRPKVSSDILPADDKGSPVEDVSFLDSSILSRNSHSDDVMARFHILKSRVDDSNSMSTSAVEKLSSSKVSPDLNLVDKLACDTKDTPKPNVSIQDSHMSGTSSNADGVSSHADDVIARFHILKCRVDNSSSGNTSAMEKLSSSKVSPDLNKVDKMVYDTKDSTKPHIIIQDSPMAGRSSHADDVMARFRTLKGRVDNCNSVNISAMEKLPSSKVSSNLSNVGKLTVEAKDSTKPDITKQDSPLPSTSSHAEDIEAAIMARLLILKHRDGCSSSLEMEEHQPESIDNGYTSLRRDVPMGKGGLKDSILDVNMEPVIRNYPADSAEDKSTVKEFRLFVNDDAKTQSSLTNRFGDQPHAGWYDSCSSDWEHVLKEEITEISQLVSGMTFDPVASADGRLEVGFYRSSCKMAEFIVKSAVRDGFNKDRGVAAGLVRMHFHDCFVRGCDASVLLDSTPSNKAEKDSPANNPSLRGFEVIDNAKARLETECKGIVSCADILAFAARDSIEITGGFGYDVPAGRRDGTISLASEVLTNLPPPTFNVDRLTQNFANKGFSQEEMVTLSGGHTIGRSHCTSFNNRLYNFNGTTSQDPTLDATYATSLKQMCPQGSTDPSLVVPMNPGSPATTDAGYYLDILANRGLFTSDQTLLTNAATATQVNINARNSMLWKSKFAAAMQKMGKLDVLTGNAGEIRADCRVINS</sequence>
<dbReference type="InterPro" id="IPR000823">
    <property type="entry name" value="Peroxidase_pln"/>
</dbReference>
<dbReference type="GO" id="GO:0140825">
    <property type="term" value="F:lactoperoxidase activity"/>
    <property type="evidence" value="ECO:0007669"/>
    <property type="project" value="UniProtKB-EC"/>
</dbReference>
<evidence type="ECO:0000256" key="14">
    <source>
        <dbReference type="PIRSR" id="PIRSR600823-2"/>
    </source>
</evidence>
<keyword evidence="21" id="KW-1185">Reference proteome</keyword>
<dbReference type="InterPro" id="IPR019793">
    <property type="entry name" value="Peroxidases_heam-ligand_BS"/>
</dbReference>
<feature type="binding site" evidence="15">
    <location>
        <position position="1418"/>
    </location>
    <ligand>
        <name>Ca(2+)</name>
        <dbReference type="ChEBI" id="CHEBI:29108"/>
        <label>2</label>
    </ligand>
</feature>
<dbReference type="InterPro" id="IPR002016">
    <property type="entry name" value="Haem_peroxidase"/>
</dbReference>
<feature type="compositionally biased region" description="Basic and acidic residues" evidence="18">
    <location>
        <begin position="1083"/>
        <end position="1092"/>
    </location>
</feature>